<sequence>MELVGLLCEDVLTLPAKPVRKLEFIGNSITCGTVSDVSEILCDKNQWYDLHNAYMAYGPRTASELNAQWHLTSVSGIGLIHSCCNMDIVMPQVFDKVNQRANAGILKTIRQMQLLFVWVKMMVFRIRPPFAVLM</sequence>
<keyword evidence="2" id="KW-1185">Reference proteome</keyword>
<dbReference type="InterPro" id="IPR036514">
    <property type="entry name" value="SGNH_hydro_sf"/>
</dbReference>
<evidence type="ECO:0000313" key="2">
    <source>
        <dbReference type="Proteomes" id="UP001232063"/>
    </source>
</evidence>
<name>A0AAE3R296_9BACT</name>
<dbReference type="RefSeq" id="WP_314509539.1">
    <property type="nucleotide sequence ID" value="NZ_JASJOU010000001.1"/>
</dbReference>
<protein>
    <submittedName>
        <fullName evidence="1">Uncharacterized protein</fullName>
    </submittedName>
</protein>
<evidence type="ECO:0000313" key="1">
    <source>
        <dbReference type="EMBL" id="MDJ1500004.1"/>
    </source>
</evidence>
<reference evidence="1" key="1">
    <citation type="submission" date="2023-05" db="EMBL/GenBank/DDBJ databases">
        <authorList>
            <person name="Zhang X."/>
        </authorList>
    </citation>
    <scope>NUCLEOTIDE SEQUENCE</scope>
    <source>
        <strain evidence="1">BD1B2-1</strain>
    </source>
</reference>
<dbReference type="Gene3D" id="3.40.50.1110">
    <property type="entry name" value="SGNH hydrolase"/>
    <property type="match status" value="1"/>
</dbReference>
<dbReference type="GO" id="GO:0016788">
    <property type="term" value="F:hydrolase activity, acting on ester bonds"/>
    <property type="evidence" value="ECO:0007669"/>
    <property type="project" value="UniProtKB-ARBA"/>
</dbReference>
<organism evidence="1 2">
    <name type="scientific">Xanthocytophaga agilis</name>
    <dbReference type="NCBI Taxonomy" id="3048010"/>
    <lineage>
        <taxon>Bacteria</taxon>
        <taxon>Pseudomonadati</taxon>
        <taxon>Bacteroidota</taxon>
        <taxon>Cytophagia</taxon>
        <taxon>Cytophagales</taxon>
        <taxon>Rhodocytophagaceae</taxon>
        <taxon>Xanthocytophaga</taxon>
    </lineage>
</organism>
<dbReference type="AlphaFoldDB" id="A0AAE3R296"/>
<comment type="caution">
    <text evidence="1">The sequence shown here is derived from an EMBL/GenBank/DDBJ whole genome shotgun (WGS) entry which is preliminary data.</text>
</comment>
<dbReference type="Proteomes" id="UP001232063">
    <property type="component" value="Unassembled WGS sequence"/>
</dbReference>
<accession>A0AAE3R296</accession>
<proteinExistence type="predicted"/>
<dbReference type="EMBL" id="JASJOU010000001">
    <property type="protein sequence ID" value="MDJ1500004.1"/>
    <property type="molecule type" value="Genomic_DNA"/>
</dbReference>
<gene>
    <name evidence="1" type="ORF">QNI22_05085</name>
</gene>